<dbReference type="RefSeq" id="WP_126793132.1">
    <property type="nucleotide sequence ID" value="NZ_PIPI01000005.1"/>
</dbReference>
<evidence type="ECO:0000256" key="1">
    <source>
        <dbReference type="SAM" id="Phobius"/>
    </source>
</evidence>
<accession>A0A432VT18</accession>
<dbReference type="Proteomes" id="UP000288212">
    <property type="component" value="Unassembled WGS sequence"/>
</dbReference>
<keyword evidence="1" id="KW-1133">Transmembrane helix</keyword>
<protein>
    <recommendedName>
        <fullName evidence="4">PepSY domain-containing protein</fullName>
    </recommendedName>
</protein>
<evidence type="ECO:0008006" key="4">
    <source>
        <dbReference type="Google" id="ProtNLM"/>
    </source>
</evidence>
<gene>
    <name evidence="2" type="ORF">CWE06_08590</name>
</gene>
<keyword evidence="3" id="KW-1185">Reference proteome</keyword>
<dbReference type="OrthoDB" id="9806195at2"/>
<keyword evidence="1" id="KW-0812">Transmembrane</keyword>
<feature type="transmembrane region" description="Helical" evidence="1">
    <location>
        <begin position="207"/>
        <end position="232"/>
    </location>
</feature>
<sequence length="239" mass="27957">MKQRSGTYRVWHRWLSLVLGVQMVIWAISGAYMVIVQLPFIHGVHLTQESDQKLPVNPGAASLAEVTEKFPHTTEAELVNRLVNGEYRLLWQLRTHFGDRLVDANTLEPVVLGKSDIRALAESYYAFKEEARITNIELLTTEAPSELNPAHLPIWRIDFDDFGRTALYLDQTTGEMKVRRHDFWRGFDIMWMLHIMDYKDRVDITTWWLRIFIFGTFGFIFTGIVLLIQTLFSSRRKLR</sequence>
<name>A0A432VT18_9GAMM</name>
<evidence type="ECO:0000313" key="2">
    <source>
        <dbReference type="EMBL" id="RUO19578.1"/>
    </source>
</evidence>
<feature type="transmembrane region" description="Helical" evidence="1">
    <location>
        <begin position="12"/>
        <end position="35"/>
    </location>
</feature>
<keyword evidence="1" id="KW-0472">Membrane</keyword>
<comment type="caution">
    <text evidence="2">The sequence shown here is derived from an EMBL/GenBank/DDBJ whole genome shotgun (WGS) entry which is preliminary data.</text>
</comment>
<dbReference type="AlphaFoldDB" id="A0A432VT18"/>
<organism evidence="2 3">
    <name type="scientific">Aliidiomarina haloalkalitolerans</name>
    <dbReference type="NCBI Taxonomy" id="859059"/>
    <lineage>
        <taxon>Bacteria</taxon>
        <taxon>Pseudomonadati</taxon>
        <taxon>Pseudomonadota</taxon>
        <taxon>Gammaproteobacteria</taxon>
        <taxon>Alteromonadales</taxon>
        <taxon>Idiomarinaceae</taxon>
        <taxon>Aliidiomarina</taxon>
    </lineage>
</organism>
<dbReference type="EMBL" id="PIPI01000005">
    <property type="protein sequence ID" value="RUO19578.1"/>
    <property type="molecule type" value="Genomic_DNA"/>
</dbReference>
<evidence type="ECO:0000313" key="3">
    <source>
        <dbReference type="Proteomes" id="UP000288212"/>
    </source>
</evidence>
<proteinExistence type="predicted"/>
<reference evidence="2 3" key="1">
    <citation type="journal article" date="2011" name="Front. Microbiol.">
        <title>Genomic signatures of strain selection and enhancement in Bacillus atrophaeus var. globigii, a historical biowarfare simulant.</title>
        <authorList>
            <person name="Gibbons H.S."/>
            <person name="Broomall S.M."/>
            <person name="McNew L.A."/>
            <person name="Daligault H."/>
            <person name="Chapman C."/>
            <person name="Bruce D."/>
            <person name="Karavis M."/>
            <person name="Krepps M."/>
            <person name="McGregor P.A."/>
            <person name="Hong C."/>
            <person name="Park K.H."/>
            <person name="Akmal A."/>
            <person name="Feldman A."/>
            <person name="Lin J.S."/>
            <person name="Chang W.E."/>
            <person name="Higgs B.W."/>
            <person name="Demirev P."/>
            <person name="Lindquist J."/>
            <person name="Liem A."/>
            <person name="Fochler E."/>
            <person name="Read T.D."/>
            <person name="Tapia R."/>
            <person name="Johnson S."/>
            <person name="Bishop-Lilly K.A."/>
            <person name="Detter C."/>
            <person name="Han C."/>
            <person name="Sozhamannan S."/>
            <person name="Rosenzweig C.N."/>
            <person name="Skowronski E.W."/>
        </authorList>
    </citation>
    <scope>NUCLEOTIDE SEQUENCE [LARGE SCALE GENOMIC DNA]</scope>
    <source>
        <strain evidence="2 3">AK5</strain>
    </source>
</reference>